<keyword evidence="1" id="KW-0808">Transferase</keyword>
<dbReference type="CDD" id="cd02440">
    <property type="entry name" value="AdoMet_MTases"/>
    <property type="match status" value="1"/>
</dbReference>
<evidence type="ECO:0000313" key="11">
    <source>
        <dbReference type="RefSeq" id="XP_005101443.2"/>
    </source>
</evidence>
<evidence type="ECO:0000256" key="1">
    <source>
        <dbReference type="ARBA" id="ARBA00022679"/>
    </source>
</evidence>
<proteinExistence type="inferred from homology"/>
<evidence type="ECO:0000313" key="10">
    <source>
        <dbReference type="Proteomes" id="UP000694888"/>
    </source>
</evidence>
<dbReference type="SUPFAM" id="SSF53335">
    <property type="entry name" value="S-adenosyl-L-methionine-dependent methyltransferases"/>
    <property type="match status" value="1"/>
</dbReference>
<accession>A0ABM0JTZ9</accession>
<dbReference type="GO" id="GO:0032259">
    <property type="term" value="P:methylation"/>
    <property type="evidence" value="ECO:0007669"/>
    <property type="project" value="UniProtKB-KW"/>
</dbReference>
<evidence type="ECO:0000256" key="3">
    <source>
        <dbReference type="ARBA" id="ARBA00034487"/>
    </source>
</evidence>
<dbReference type="GO" id="GO:0008168">
    <property type="term" value="F:methyltransferase activity"/>
    <property type="evidence" value="ECO:0007669"/>
    <property type="project" value="UniProtKB-KW"/>
</dbReference>
<keyword evidence="2" id="KW-0949">S-adenosyl-L-methionine</keyword>
<dbReference type="InterPro" id="IPR026669">
    <property type="entry name" value="Arsenite_MeTrfase-like"/>
</dbReference>
<comment type="catalytic activity">
    <reaction evidence="8">
        <text>arsenic triglutathione + 3 [thioredoxin]-dithiol + 3 S-adenosyl-L-methionine = trimethylarsine + 3 [thioredoxin]-disulfide + 3 glutathione + 3 S-adenosyl-L-homocysteine + 3 H(+)</text>
        <dbReference type="Rhea" id="RHEA:69432"/>
        <dbReference type="Rhea" id="RHEA-COMP:10698"/>
        <dbReference type="Rhea" id="RHEA-COMP:10700"/>
        <dbReference type="ChEBI" id="CHEBI:15378"/>
        <dbReference type="ChEBI" id="CHEBI:27130"/>
        <dbReference type="ChEBI" id="CHEBI:29950"/>
        <dbReference type="ChEBI" id="CHEBI:50058"/>
        <dbReference type="ChEBI" id="CHEBI:57856"/>
        <dbReference type="ChEBI" id="CHEBI:57925"/>
        <dbReference type="ChEBI" id="CHEBI:59789"/>
        <dbReference type="ChEBI" id="CHEBI:183640"/>
        <dbReference type="EC" id="2.1.1.137"/>
    </reaction>
</comment>
<comment type="similarity">
    <text evidence="3">Belongs to the methyltransferase superfamily. Arsenite methyltransferase family.</text>
</comment>
<evidence type="ECO:0000256" key="5">
    <source>
        <dbReference type="ARBA" id="ARBA00034545"/>
    </source>
</evidence>
<dbReference type="EC" id="2.1.1.137" evidence="4"/>
<dbReference type="InterPro" id="IPR025714">
    <property type="entry name" value="Methyltranfer_dom"/>
</dbReference>
<name>A0ABM0JTZ9_APLCA</name>
<evidence type="ECO:0000256" key="4">
    <source>
        <dbReference type="ARBA" id="ARBA00034521"/>
    </source>
</evidence>
<dbReference type="PANTHER" id="PTHR43675:SF8">
    <property type="entry name" value="ARSENITE METHYLTRANSFERASE"/>
    <property type="match status" value="1"/>
</dbReference>
<keyword evidence="10" id="KW-1185">Reference proteome</keyword>
<dbReference type="GeneID" id="101852186"/>
<dbReference type="RefSeq" id="XP_005101443.2">
    <property type="nucleotide sequence ID" value="XM_005101386.3"/>
</dbReference>
<protein>
    <recommendedName>
        <fullName evidence="5">Arsenite methyltransferase</fullName>
        <ecNumber evidence="4">2.1.1.137</ecNumber>
    </recommendedName>
</protein>
<evidence type="ECO:0000259" key="9">
    <source>
        <dbReference type="Pfam" id="PF13847"/>
    </source>
</evidence>
<reference evidence="11" key="1">
    <citation type="submission" date="2025-08" db="UniProtKB">
        <authorList>
            <consortium name="RefSeq"/>
        </authorList>
    </citation>
    <scope>IDENTIFICATION</scope>
</reference>
<dbReference type="InterPro" id="IPR029063">
    <property type="entry name" value="SAM-dependent_MTases_sf"/>
</dbReference>
<evidence type="ECO:0000256" key="2">
    <source>
        <dbReference type="ARBA" id="ARBA00022691"/>
    </source>
</evidence>
<keyword evidence="11" id="KW-0489">Methyltransferase</keyword>
<evidence type="ECO:0000256" key="6">
    <source>
        <dbReference type="ARBA" id="ARBA00047941"/>
    </source>
</evidence>
<dbReference type="PANTHER" id="PTHR43675">
    <property type="entry name" value="ARSENITE METHYLTRANSFERASE"/>
    <property type="match status" value="1"/>
</dbReference>
<dbReference type="Gene3D" id="3.40.50.150">
    <property type="entry name" value="Vaccinia Virus protein VP39"/>
    <property type="match status" value="1"/>
</dbReference>
<evidence type="ECO:0000256" key="8">
    <source>
        <dbReference type="ARBA" id="ARBA00048428"/>
    </source>
</evidence>
<comment type="catalytic activity">
    <reaction evidence="7">
        <text>arsenic triglutathione + 2 [thioredoxin]-dithiol + 2 S-adenosyl-L-methionine + H2O = dimethylarsinous acid + 2 [thioredoxin]-disulfide + 3 glutathione + 2 S-adenosyl-L-homocysteine + 2 H(+)</text>
        <dbReference type="Rhea" id="RHEA:69464"/>
        <dbReference type="Rhea" id="RHEA-COMP:10698"/>
        <dbReference type="Rhea" id="RHEA-COMP:10700"/>
        <dbReference type="ChEBI" id="CHEBI:15377"/>
        <dbReference type="ChEBI" id="CHEBI:15378"/>
        <dbReference type="ChEBI" id="CHEBI:23808"/>
        <dbReference type="ChEBI" id="CHEBI:29950"/>
        <dbReference type="ChEBI" id="CHEBI:50058"/>
        <dbReference type="ChEBI" id="CHEBI:57856"/>
        <dbReference type="ChEBI" id="CHEBI:57925"/>
        <dbReference type="ChEBI" id="CHEBI:59789"/>
        <dbReference type="ChEBI" id="CHEBI:183640"/>
        <dbReference type="EC" id="2.1.1.137"/>
    </reaction>
</comment>
<dbReference type="Proteomes" id="UP000694888">
    <property type="component" value="Unplaced"/>
</dbReference>
<gene>
    <name evidence="11" type="primary">LOC101852186</name>
</gene>
<dbReference type="Pfam" id="PF13847">
    <property type="entry name" value="Methyltransf_31"/>
    <property type="match status" value="1"/>
</dbReference>
<organism evidence="10 11">
    <name type="scientific">Aplysia californica</name>
    <name type="common">California sea hare</name>
    <dbReference type="NCBI Taxonomy" id="6500"/>
    <lineage>
        <taxon>Eukaryota</taxon>
        <taxon>Metazoa</taxon>
        <taxon>Spiralia</taxon>
        <taxon>Lophotrochozoa</taxon>
        <taxon>Mollusca</taxon>
        <taxon>Gastropoda</taxon>
        <taxon>Heterobranchia</taxon>
        <taxon>Euthyneura</taxon>
        <taxon>Tectipleura</taxon>
        <taxon>Aplysiida</taxon>
        <taxon>Aplysioidea</taxon>
        <taxon>Aplysiidae</taxon>
        <taxon>Aplysia</taxon>
    </lineage>
</organism>
<evidence type="ECO:0000256" key="7">
    <source>
        <dbReference type="ARBA" id="ARBA00047943"/>
    </source>
</evidence>
<sequence>MSDHPLSVSVSEFYNELNVKLNFNTRVNSGDLTNRINDLIKQLSPETMKRYYGSGIVIPENIKGCRVLDIGCGSGSLVFILSKLVGPTGYVVGVDISSGLIECCKQETEFHTKAWGYDKPNVEFHVGNAERLLDLKLGEFDMIVSNGVFCLVPDKQKAFNGVAQMLKPGGQFYLNDVVTQTNQPDSVKNDQKLFSLGTGGAMIWSDLKAFSAREGFTTPFLTQAAPVDIKNAEYRQQLSNAEYMCAAWRLFKLPAGASRGPATVTYLGNIEDYSDAFPWDFDLVFKKGEAVNVDADLATILSSTNFKNNFSFADFSGSVSNNRDQDPFQRYKDLQSQGNAPAPIYAVE</sequence>
<dbReference type="Gene3D" id="3.40.5.100">
    <property type="match status" value="1"/>
</dbReference>
<comment type="catalytic activity">
    <reaction evidence="6">
        <text>arsenic triglutathione + [thioredoxin]-dithiol + S-adenosyl-L-methionine + 2 H2O = methylarsonous acid + [thioredoxin]-disulfide + 3 glutathione + S-adenosyl-L-homocysteine + H(+)</text>
        <dbReference type="Rhea" id="RHEA:69460"/>
        <dbReference type="Rhea" id="RHEA-COMP:10698"/>
        <dbReference type="Rhea" id="RHEA-COMP:10700"/>
        <dbReference type="ChEBI" id="CHEBI:15377"/>
        <dbReference type="ChEBI" id="CHEBI:15378"/>
        <dbReference type="ChEBI" id="CHEBI:17826"/>
        <dbReference type="ChEBI" id="CHEBI:29950"/>
        <dbReference type="ChEBI" id="CHEBI:50058"/>
        <dbReference type="ChEBI" id="CHEBI:57856"/>
        <dbReference type="ChEBI" id="CHEBI:57925"/>
        <dbReference type="ChEBI" id="CHEBI:59789"/>
        <dbReference type="ChEBI" id="CHEBI:183640"/>
        <dbReference type="EC" id="2.1.1.137"/>
    </reaction>
</comment>
<feature type="domain" description="Methyltransferase" evidence="9">
    <location>
        <begin position="63"/>
        <end position="194"/>
    </location>
</feature>